<gene>
    <name evidence="14" type="ORF">SAMN04487864_11137</name>
</gene>
<feature type="domain" description="Histidine kinase" evidence="10">
    <location>
        <begin position="315"/>
        <end position="538"/>
    </location>
</feature>
<keyword evidence="6" id="KW-0902">Two-component regulatory system</keyword>
<dbReference type="CDD" id="cd00082">
    <property type="entry name" value="HisKA"/>
    <property type="match status" value="1"/>
</dbReference>
<feature type="domain" description="PAC" evidence="13">
    <location>
        <begin position="99"/>
        <end position="151"/>
    </location>
</feature>
<evidence type="ECO:0000313" key="14">
    <source>
        <dbReference type="EMBL" id="SDC60492.1"/>
    </source>
</evidence>
<keyword evidence="5" id="KW-0808">Transferase</keyword>
<dbReference type="PANTHER" id="PTHR45339:SF3">
    <property type="entry name" value="HISTIDINE KINASE"/>
    <property type="match status" value="1"/>
</dbReference>
<feature type="domain" description="Response regulatory" evidence="11">
    <location>
        <begin position="557"/>
        <end position="677"/>
    </location>
</feature>
<keyword evidence="4 8" id="KW-0597">Phosphoprotein</keyword>
<dbReference type="SMART" id="SM00388">
    <property type="entry name" value="HisKA"/>
    <property type="match status" value="1"/>
</dbReference>
<dbReference type="PROSITE" id="PS50110">
    <property type="entry name" value="RESPONSE_REGULATORY"/>
    <property type="match status" value="2"/>
</dbReference>
<dbReference type="InterPro" id="IPR013655">
    <property type="entry name" value="PAS_fold_3"/>
</dbReference>
<dbReference type="Pfam" id="PF00072">
    <property type="entry name" value="Response_reg"/>
    <property type="match status" value="2"/>
</dbReference>
<dbReference type="PROSITE" id="PS50109">
    <property type="entry name" value="HIS_KIN"/>
    <property type="match status" value="1"/>
</dbReference>
<evidence type="ECO:0000256" key="7">
    <source>
        <dbReference type="ARBA" id="ARBA00074306"/>
    </source>
</evidence>
<dbReference type="GO" id="GO:0000155">
    <property type="term" value="F:phosphorelay sensor kinase activity"/>
    <property type="evidence" value="ECO:0007669"/>
    <property type="project" value="InterPro"/>
</dbReference>
<dbReference type="Gene3D" id="1.10.287.130">
    <property type="match status" value="1"/>
</dbReference>
<evidence type="ECO:0000313" key="15">
    <source>
        <dbReference type="Proteomes" id="UP000198943"/>
    </source>
</evidence>
<keyword evidence="5" id="KW-0418">Kinase</keyword>
<dbReference type="Pfam" id="PF02518">
    <property type="entry name" value="HATPase_c"/>
    <property type="match status" value="1"/>
</dbReference>
<evidence type="ECO:0000256" key="5">
    <source>
        <dbReference type="ARBA" id="ARBA00022777"/>
    </source>
</evidence>
<evidence type="ECO:0000256" key="3">
    <source>
        <dbReference type="ARBA" id="ARBA00012438"/>
    </source>
</evidence>
<dbReference type="FunFam" id="3.30.565.10:FF:000010">
    <property type="entry name" value="Sensor histidine kinase RcsC"/>
    <property type="match status" value="1"/>
</dbReference>
<dbReference type="Pfam" id="PF00512">
    <property type="entry name" value="HisKA"/>
    <property type="match status" value="1"/>
</dbReference>
<proteinExistence type="inferred from homology"/>
<dbReference type="Gene3D" id="3.30.450.20">
    <property type="entry name" value="PAS domain"/>
    <property type="match status" value="2"/>
</dbReference>
<feature type="domain" description="PAC" evidence="13">
    <location>
        <begin position="238"/>
        <end position="290"/>
    </location>
</feature>
<reference evidence="15" key="1">
    <citation type="submission" date="2016-10" db="EMBL/GenBank/DDBJ databases">
        <authorList>
            <person name="Varghese N."/>
            <person name="Submissions S."/>
        </authorList>
    </citation>
    <scope>NUCLEOTIDE SEQUENCE [LARGE SCALE GENOMIC DNA]</scope>
    <source>
        <strain evidence="15">DSM 11005</strain>
    </source>
</reference>
<feature type="coiled-coil region" evidence="9">
    <location>
        <begin position="278"/>
        <end position="308"/>
    </location>
</feature>
<dbReference type="InterPro" id="IPR003661">
    <property type="entry name" value="HisK_dim/P_dom"/>
</dbReference>
<dbReference type="SUPFAM" id="SSF55785">
    <property type="entry name" value="PYP-like sensor domain (PAS domain)"/>
    <property type="match status" value="2"/>
</dbReference>
<dbReference type="EMBL" id="FMYW01000011">
    <property type="protein sequence ID" value="SDC60492.1"/>
    <property type="molecule type" value="Genomic_DNA"/>
</dbReference>
<dbReference type="PRINTS" id="PR00344">
    <property type="entry name" value="BCTRLSENSOR"/>
</dbReference>
<dbReference type="InterPro" id="IPR003594">
    <property type="entry name" value="HATPase_dom"/>
</dbReference>
<dbReference type="InterPro" id="IPR001610">
    <property type="entry name" value="PAC"/>
</dbReference>
<evidence type="ECO:0000256" key="9">
    <source>
        <dbReference type="SAM" id="Coils"/>
    </source>
</evidence>
<dbReference type="InterPro" id="IPR001789">
    <property type="entry name" value="Sig_transdc_resp-reg_receiver"/>
</dbReference>
<dbReference type="InterPro" id="IPR036890">
    <property type="entry name" value="HATPase_C_sf"/>
</dbReference>
<dbReference type="Proteomes" id="UP000198943">
    <property type="component" value="Unassembled WGS sequence"/>
</dbReference>
<dbReference type="EC" id="2.7.13.3" evidence="3"/>
<dbReference type="AlphaFoldDB" id="A0A1G6MY62"/>
<accession>A0A1G6MY62</accession>
<name>A0A1G6MY62_9FIRM</name>
<evidence type="ECO:0000256" key="1">
    <source>
        <dbReference type="ARBA" id="ARBA00000085"/>
    </source>
</evidence>
<evidence type="ECO:0000259" key="10">
    <source>
        <dbReference type="PROSITE" id="PS50109"/>
    </source>
</evidence>
<organism evidence="14 15">
    <name type="scientific">Succiniclasticum ruminis</name>
    <dbReference type="NCBI Taxonomy" id="40841"/>
    <lineage>
        <taxon>Bacteria</taxon>
        <taxon>Bacillati</taxon>
        <taxon>Bacillota</taxon>
        <taxon>Negativicutes</taxon>
        <taxon>Acidaminococcales</taxon>
        <taxon>Acidaminococcaceae</taxon>
        <taxon>Succiniclasticum</taxon>
    </lineage>
</organism>
<dbReference type="InterPro" id="IPR011006">
    <property type="entry name" value="CheY-like_superfamily"/>
</dbReference>
<protein>
    <recommendedName>
        <fullName evidence="7">Circadian input-output histidine kinase CikA</fullName>
        <ecNumber evidence="3">2.7.13.3</ecNumber>
    </recommendedName>
</protein>
<evidence type="ECO:0000256" key="6">
    <source>
        <dbReference type="ARBA" id="ARBA00023012"/>
    </source>
</evidence>
<dbReference type="Pfam" id="PF08447">
    <property type="entry name" value="PAS_3"/>
    <property type="match status" value="2"/>
</dbReference>
<dbReference type="PROSITE" id="PS50113">
    <property type="entry name" value="PAC"/>
    <property type="match status" value="2"/>
</dbReference>
<dbReference type="SUPFAM" id="SSF55874">
    <property type="entry name" value="ATPase domain of HSP90 chaperone/DNA topoisomerase II/histidine kinase"/>
    <property type="match status" value="1"/>
</dbReference>
<dbReference type="PROSITE" id="PS50112">
    <property type="entry name" value="PAS"/>
    <property type="match status" value="1"/>
</dbReference>
<dbReference type="Gene3D" id="3.40.50.2300">
    <property type="match status" value="2"/>
</dbReference>
<evidence type="ECO:0000259" key="12">
    <source>
        <dbReference type="PROSITE" id="PS50112"/>
    </source>
</evidence>
<keyword evidence="9" id="KW-0175">Coiled coil</keyword>
<dbReference type="InterPro" id="IPR035965">
    <property type="entry name" value="PAS-like_dom_sf"/>
</dbReference>
<evidence type="ECO:0000259" key="13">
    <source>
        <dbReference type="PROSITE" id="PS50113"/>
    </source>
</evidence>
<keyword evidence="15" id="KW-1185">Reference proteome</keyword>
<comment type="catalytic activity">
    <reaction evidence="1">
        <text>ATP + protein L-histidine = ADP + protein N-phospho-L-histidine.</text>
        <dbReference type="EC" id="2.7.13.3"/>
    </reaction>
</comment>
<dbReference type="SUPFAM" id="SSF47384">
    <property type="entry name" value="Homodimeric domain of signal transducing histidine kinase"/>
    <property type="match status" value="1"/>
</dbReference>
<dbReference type="SMART" id="SM00086">
    <property type="entry name" value="PAC"/>
    <property type="match status" value="2"/>
</dbReference>
<dbReference type="Gene3D" id="3.30.565.10">
    <property type="entry name" value="Histidine kinase-like ATPase, C-terminal domain"/>
    <property type="match status" value="1"/>
</dbReference>
<dbReference type="PANTHER" id="PTHR45339">
    <property type="entry name" value="HYBRID SIGNAL TRANSDUCTION HISTIDINE KINASE J"/>
    <property type="match status" value="1"/>
</dbReference>
<dbReference type="SMART" id="SM00387">
    <property type="entry name" value="HATPase_c"/>
    <property type="match status" value="1"/>
</dbReference>
<dbReference type="InterPro" id="IPR000700">
    <property type="entry name" value="PAS-assoc_C"/>
</dbReference>
<feature type="modified residue" description="4-aspartylphosphate" evidence="8">
    <location>
        <position position="611"/>
    </location>
</feature>
<dbReference type="SMART" id="SM00448">
    <property type="entry name" value="REC"/>
    <property type="match status" value="2"/>
</dbReference>
<evidence type="ECO:0000259" key="11">
    <source>
        <dbReference type="PROSITE" id="PS50110"/>
    </source>
</evidence>
<evidence type="ECO:0000256" key="8">
    <source>
        <dbReference type="PROSITE-ProRule" id="PRU00169"/>
    </source>
</evidence>
<dbReference type="InterPro" id="IPR005467">
    <property type="entry name" value="His_kinase_dom"/>
</dbReference>
<dbReference type="InterPro" id="IPR000014">
    <property type="entry name" value="PAS"/>
</dbReference>
<feature type="domain" description="PAS" evidence="12">
    <location>
        <begin position="176"/>
        <end position="232"/>
    </location>
</feature>
<feature type="domain" description="Response regulatory" evidence="11">
    <location>
        <begin position="695"/>
        <end position="816"/>
    </location>
</feature>
<dbReference type="InterPro" id="IPR036097">
    <property type="entry name" value="HisK_dim/P_sf"/>
</dbReference>
<dbReference type="CDD" id="cd00130">
    <property type="entry name" value="PAS"/>
    <property type="match status" value="2"/>
</dbReference>
<dbReference type="CDD" id="cd17546">
    <property type="entry name" value="REC_hyHK_CKI1_RcsC-like"/>
    <property type="match status" value="2"/>
</dbReference>
<sequence>MNGINDEKDRRIIEEQSVTIRLLTDLTKAGSWVINYAADGSVASVQWGDGFRRLMGYSDRSDFPDEIESFVRGIHPEDREVFIGDTTVNAFNEDIMCKKGYEFRFRRKDGSTRWFRSKGILYRDAEGKPVKFRGVTIEISREKELDTLYAQLQNESASLNTIHEMLGSGKWTMDFDEKGVMSRVYWSDEFRRMLGYQDVEDFPDVLESWSNLLHPDDRERVLKAYNETISDYTGQKTYDVEYRLRTKNRGYRWYRAVGKPTRRPDGTPITYVGVFLDITEQKEMMRELAEQRESLSVALEEANKANKAKTAFLSNMSHEIRTPMNAIIGLDRIALNDPGISETTREHLEKMGISAQHLLSIINDILDMSRVESGHMVVKNEEFSLAKLLTQVNTIISGQCRDKGLAYECRVNGPVCDYYIGDDMKLRQVMINILGNAVKFTPSGGTVTFVVESIARFNGKSTLRFIISDTGIGMSQEFLPKLFDAFSQEDSSRASRYGSTGLGMAITKNIIELMNGTVSVESEKNKGTTFTVTVTLTDCDHQNDGEAENVLHTHELCVLVIDDDPIACEHAQLVLGQVGVNCEKALSGAEGLQMVKVRYARREPYNLILMDLRMPDMDGLETTRQIRAAVGNETPVIILTSYNWDEIVEEAREAGVDTFVAKPLFSGVVLDEFRKAFEKKNTKLVQETTDLKGRRVLLAEDVAVNAEIMMMVLSMREIQVDHAENGRIAVEMFAKHEEGYYDAILMDLRMPEMDGLEATRRIRAMNRSDAKSIPVIALTADAFDEDVQHSMQAGMNAHLCKPVEPDVLFKTLESLLHDQSEKRTS</sequence>
<feature type="modified residue" description="4-aspartylphosphate" evidence="8">
    <location>
        <position position="747"/>
    </location>
</feature>
<dbReference type="NCBIfam" id="TIGR00229">
    <property type="entry name" value="sensory_box"/>
    <property type="match status" value="1"/>
</dbReference>
<evidence type="ECO:0000256" key="2">
    <source>
        <dbReference type="ARBA" id="ARBA00006402"/>
    </source>
</evidence>
<evidence type="ECO:0000256" key="4">
    <source>
        <dbReference type="ARBA" id="ARBA00022553"/>
    </source>
</evidence>
<dbReference type="SUPFAM" id="SSF52172">
    <property type="entry name" value="CheY-like"/>
    <property type="match status" value="2"/>
</dbReference>
<dbReference type="CDD" id="cd16922">
    <property type="entry name" value="HATPase_EvgS-ArcB-TorS-like"/>
    <property type="match status" value="1"/>
</dbReference>
<comment type="similarity">
    <text evidence="2">In the N-terminal section; belongs to the phytochrome family.</text>
</comment>
<dbReference type="InterPro" id="IPR004358">
    <property type="entry name" value="Sig_transdc_His_kin-like_C"/>
</dbReference>